<dbReference type="RefSeq" id="WP_181416702.1">
    <property type="nucleotide sequence ID" value="NZ_OUNR01000012.1"/>
</dbReference>
<keyword evidence="6" id="KW-1185">Reference proteome</keyword>
<organism evidence="5 6">
    <name type="scientific">Nitrospira lenta</name>
    <dbReference type="NCBI Taxonomy" id="1436998"/>
    <lineage>
        <taxon>Bacteria</taxon>
        <taxon>Pseudomonadati</taxon>
        <taxon>Nitrospirota</taxon>
        <taxon>Nitrospiria</taxon>
        <taxon>Nitrospirales</taxon>
        <taxon>Nitrospiraceae</taxon>
        <taxon>Nitrospira</taxon>
    </lineage>
</organism>
<dbReference type="GO" id="GO:0006020">
    <property type="term" value="P:inositol metabolic process"/>
    <property type="evidence" value="ECO:0007669"/>
    <property type="project" value="TreeGrafter"/>
</dbReference>
<evidence type="ECO:0000256" key="2">
    <source>
        <dbReference type="ARBA" id="ARBA00022801"/>
    </source>
</evidence>
<accession>A0A330L484</accession>
<feature type="binding site" evidence="4">
    <location>
        <position position="88"/>
    </location>
    <ligand>
        <name>Mg(2+)</name>
        <dbReference type="ChEBI" id="CHEBI:18420"/>
        <label>1</label>
        <note>catalytic</note>
    </ligand>
</feature>
<dbReference type="GO" id="GO:0007165">
    <property type="term" value="P:signal transduction"/>
    <property type="evidence" value="ECO:0007669"/>
    <property type="project" value="TreeGrafter"/>
</dbReference>
<dbReference type="EMBL" id="OUNR01000012">
    <property type="protein sequence ID" value="SPP64591.1"/>
    <property type="molecule type" value="Genomic_DNA"/>
</dbReference>
<reference evidence="6" key="1">
    <citation type="submission" date="2018-04" db="EMBL/GenBank/DDBJ databases">
        <authorList>
            <person name="Lucker S."/>
            <person name="Sakoula D."/>
        </authorList>
    </citation>
    <scope>NUCLEOTIDE SEQUENCE [LARGE SCALE GENOMIC DNA]</scope>
</reference>
<sequence>MAWEQEYRVLTTAIRDAGDAALRLAADGFQIYTKPDDSPVTSADHAVNDILMDRLLGHFPHDGWLSEETPDTAVRLTKPRVWVIDPIDGTKAFIRHEPEYCISVALLEGTQPVLAAIFNPSTNELYTAIRGQGLHLNGAPAPHHESKTDQLPTIALSPWELHVGRFRSIESQMVSRPMRSIAWALALAARGTIHGVITFEPENEWDVAAGMLLLEEAGGSAHDGAGQPLHYNQPRPRFEGFIATVQGFPDRLITQVRQLPRSAH</sequence>
<dbReference type="PROSITE" id="PS00629">
    <property type="entry name" value="IMP_1"/>
    <property type="match status" value="1"/>
</dbReference>
<evidence type="ECO:0000313" key="5">
    <source>
        <dbReference type="EMBL" id="SPP64591.1"/>
    </source>
</evidence>
<dbReference type="PRINTS" id="PR00377">
    <property type="entry name" value="IMPHPHTASES"/>
</dbReference>
<keyword evidence="3 4" id="KW-0460">Magnesium</keyword>
<dbReference type="Pfam" id="PF00459">
    <property type="entry name" value="Inositol_P"/>
    <property type="match status" value="1"/>
</dbReference>
<dbReference type="PANTHER" id="PTHR20854:SF4">
    <property type="entry name" value="INOSITOL-1-MONOPHOSPHATASE-RELATED"/>
    <property type="match status" value="1"/>
</dbReference>
<dbReference type="GO" id="GO:0046872">
    <property type="term" value="F:metal ion binding"/>
    <property type="evidence" value="ECO:0007669"/>
    <property type="project" value="UniProtKB-KW"/>
</dbReference>
<dbReference type="Proteomes" id="UP000248168">
    <property type="component" value="Unassembled WGS sequence"/>
</dbReference>
<dbReference type="InterPro" id="IPR000760">
    <property type="entry name" value="Inositol_monophosphatase-like"/>
</dbReference>
<dbReference type="GO" id="GO:0046854">
    <property type="term" value="P:phosphatidylinositol phosphate biosynthetic process"/>
    <property type="evidence" value="ECO:0007669"/>
    <property type="project" value="InterPro"/>
</dbReference>
<proteinExistence type="predicted"/>
<evidence type="ECO:0000256" key="3">
    <source>
        <dbReference type="ARBA" id="ARBA00022842"/>
    </source>
</evidence>
<dbReference type="EC" id="3.1.3.25" evidence="5"/>
<dbReference type="SUPFAM" id="SSF56655">
    <property type="entry name" value="Carbohydrate phosphatase"/>
    <property type="match status" value="1"/>
</dbReference>
<keyword evidence="1 4" id="KW-0479">Metal-binding</keyword>
<protein>
    <submittedName>
        <fullName evidence="5">Putative Inositol-phosphate phosphatase</fullName>
        <ecNumber evidence="5">3.1.3.25</ecNumber>
    </submittedName>
</protein>
<gene>
    <name evidence="5" type="ORF">NITLEN_20231</name>
</gene>
<dbReference type="GO" id="GO:0008934">
    <property type="term" value="F:inositol monophosphate 1-phosphatase activity"/>
    <property type="evidence" value="ECO:0007669"/>
    <property type="project" value="TreeGrafter"/>
</dbReference>
<feature type="binding site" evidence="4">
    <location>
        <position position="87"/>
    </location>
    <ligand>
        <name>Mg(2+)</name>
        <dbReference type="ChEBI" id="CHEBI:18420"/>
        <label>1</label>
        <note>catalytic</note>
    </ligand>
</feature>
<dbReference type="InterPro" id="IPR020583">
    <property type="entry name" value="Inositol_monoP_metal-BS"/>
</dbReference>
<feature type="binding site" evidence="4">
    <location>
        <position position="67"/>
    </location>
    <ligand>
        <name>Mg(2+)</name>
        <dbReference type="ChEBI" id="CHEBI:18420"/>
        <label>1</label>
        <note>catalytic</note>
    </ligand>
</feature>
<dbReference type="Gene3D" id="3.30.540.10">
    <property type="entry name" value="Fructose-1,6-Bisphosphatase, subunit A, domain 1"/>
    <property type="match status" value="1"/>
</dbReference>
<dbReference type="InParanoid" id="A0A330L484"/>
<dbReference type="FunCoup" id="A0A330L484">
    <property type="interactions" value="162"/>
</dbReference>
<dbReference type="PROSITE" id="PS00630">
    <property type="entry name" value="IMP_2"/>
    <property type="match status" value="1"/>
</dbReference>
<feature type="binding site" evidence="4">
    <location>
        <position position="85"/>
    </location>
    <ligand>
        <name>Mg(2+)</name>
        <dbReference type="ChEBI" id="CHEBI:18420"/>
        <label>1</label>
        <note>catalytic</note>
    </ligand>
</feature>
<dbReference type="PANTHER" id="PTHR20854">
    <property type="entry name" value="INOSITOL MONOPHOSPHATASE"/>
    <property type="match status" value="1"/>
</dbReference>
<evidence type="ECO:0000256" key="1">
    <source>
        <dbReference type="ARBA" id="ARBA00022723"/>
    </source>
</evidence>
<evidence type="ECO:0000256" key="4">
    <source>
        <dbReference type="PIRSR" id="PIRSR600760-2"/>
    </source>
</evidence>
<dbReference type="CDD" id="cd01638">
    <property type="entry name" value="CysQ"/>
    <property type="match status" value="1"/>
</dbReference>
<feature type="binding site" evidence="4">
    <location>
        <position position="206"/>
    </location>
    <ligand>
        <name>Mg(2+)</name>
        <dbReference type="ChEBI" id="CHEBI:18420"/>
        <label>1</label>
        <note>catalytic</note>
    </ligand>
</feature>
<comment type="cofactor">
    <cofactor evidence="4">
        <name>Mg(2+)</name>
        <dbReference type="ChEBI" id="CHEBI:18420"/>
    </cofactor>
</comment>
<dbReference type="Gene3D" id="3.40.190.80">
    <property type="match status" value="1"/>
</dbReference>
<name>A0A330L484_9BACT</name>
<keyword evidence="2 5" id="KW-0378">Hydrolase</keyword>
<dbReference type="AlphaFoldDB" id="A0A330L484"/>
<dbReference type="InterPro" id="IPR020550">
    <property type="entry name" value="Inositol_monophosphatase_CS"/>
</dbReference>
<evidence type="ECO:0000313" key="6">
    <source>
        <dbReference type="Proteomes" id="UP000248168"/>
    </source>
</evidence>